<dbReference type="EnsemblPlants" id="KQK99200">
    <property type="protein sequence ID" value="KQK99200"/>
    <property type="gene ID" value="SETIT_011680mg"/>
</dbReference>
<evidence type="ECO:0000313" key="2">
    <source>
        <dbReference type="Proteomes" id="UP000004995"/>
    </source>
</evidence>
<reference evidence="1" key="2">
    <citation type="submission" date="2018-08" db="UniProtKB">
        <authorList>
            <consortium name="EnsemblPlants"/>
        </authorList>
    </citation>
    <scope>IDENTIFICATION</scope>
    <source>
        <strain evidence="1">Yugu1</strain>
    </source>
</reference>
<dbReference type="STRING" id="4555.K3YBT6"/>
<dbReference type="EMBL" id="AGNK02004526">
    <property type="status" value="NOT_ANNOTATED_CDS"/>
    <property type="molecule type" value="Genomic_DNA"/>
</dbReference>
<keyword evidence="2" id="KW-1185">Reference proteome</keyword>
<dbReference type="Pfam" id="PF03140">
    <property type="entry name" value="DUF247"/>
    <property type="match status" value="1"/>
</dbReference>
<reference evidence="2" key="1">
    <citation type="journal article" date="2012" name="Nat. Biotechnol.">
        <title>Reference genome sequence of the model plant Setaria.</title>
        <authorList>
            <person name="Bennetzen J.L."/>
            <person name="Schmutz J."/>
            <person name="Wang H."/>
            <person name="Percifield R."/>
            <person name="Hawkins J."/>
            <person name="Pontaroli A.C."/>
            <person name="Estep M."/>
            <person name="Feng L."/>
            <person name="Vaughn J.N."/>
            <person name="Grimwood J."/>
            <person name="Jenkins J."/>
            <person name="Barry K."/>
            <person name="Lindquist E."/>
            <person name="Hellsten U."/>
            <person name="Deshpande S."/>
            <person name="Wang X."/>
            <person name="Wu X."/>
            <person name="Mitros T."/>
            <person name="Triplett J."/>
            <person name="Yang X."/>
            <person name="Ye C.Y."/>
            <person name="Mauro-Herrera M."/>
            <person name="Wang L."/>
            <person name="Li P."/>
            <person name="Sharma M."/>
            <person name="Sharma R."/>
            <person name="Ronald P.C."/>
            <person name="Panaud O."/>
            <person name="Kellogg E.A."/>
            <person name="Brutnell T.P."/>
            <person name="Doust A.N."/>
            <person name="Tuskan G.A."/>
            <person name="Rokhsar D."/>
            <person name="Devos K.M."/>
        </authorList>
    </citation>
    <scope>NUCLEOTIDE SEQUENCE [LARGE SCALE GENOMIC DNA]</scope>
    <source>
        <strain evidence="2">cv. Yugu1</strain>
    </source>
</reference>
<sequence length="497" mass="57817">MGTSMRKEIHSYWLHYDFACSAANPFSLHKVPQHILGVDRTAYEPIILSIGPYYHGKEPLQAMEKEKWNCSRNLQDYLKVIVRSERRARTCYSEDTKMEKKKNLQMLLLDGCFILVFLNGMGNEEGNRGTDEGCSTSQEIRSETINNTASLSLEKKEESNIERTTREDYQSNNNLELCEVRSSSDPKEKTMNQNSQELNDSAGMGGWYSCCLIHDLLLFENQIPFYIVEGIYEVFNRTETELNFLAERIAECMESILRHYPIAIQSSDRPKKFHHLLHLCHIYFRPSQKFEKKNQDQARLRSFCRILQFFEKNFPFHFGKKYASLGHKPDEIQQLSLQTHQLVCLESEHLPSRWRRAVQEHDQYNRHSLLDVKFSNGTIEIPCLPIDENTEALFKNLIALEQTNPKYGNGLTAYISFMSQLVTTPDDAALLVNKGIIVHMMDSDEELSSLFARLVKQVVINAETNYYLKSMCQTLESHYQSRLNRWTAWLRGLCLRS</sequence>
<dbReference type="HOGENOM" id="CLU_020188_5_2_1"/>
<dbReference type="eggNOG" id="ENOG502RY48">
    <property type="taxonomic scope" value="Eukaryota"/>
</dbReference>
<dbReference type="InterPro" id="IPR004158">
    <property type="entry name" value="DUF247_pln"/>
</dbReference>
<dbReference type="Gramene" id="KQK99200">
    <property type="protein sequence ID" value="KQK99200"/>
    <property type="gene ID" value="SETIT_011680mg"/>
</dbReference>
<protein>
    <submittedName>
        <fullName evidence="1">Uncharacterized protein</fullName>
    </submittedName>
</protein>
<dbReference type="InParanoid" id="K3YBT6"/>
<proteinExistence type="predicted"/>
<dbReference type="FunCoup" id="K3YBT6">
    <property type="interactions" value="647"/>
</dbReference>
<dbReference type="AlphaFoldDB" id="K3YBT6"/>
<accession>K3YBT6</accession>
<dbReference type="Proteomes" id="UP000004995">
    <property type="component" value="Unassembled WGS sequence"/>
</dbReference>
<evidence type="ECO:0000313" key="1">
    <source>
        <dbReference type="EnsemblPlants" id="KQK99200"/>
    </source>
</evidence>
<dbReference type="PANTHER" id="PTHR31170">
    <property type="entry name" value="BNAC04G53230D PROTEIN"/>
    <property type="match status" value="1"/>
</dbReference>
<organism evidence="1 2">
    <name type="scientific">Setaria italica</name>
    <name type="common">Foxtail millet</name>
    <name type="synonym">Panicum italicum</name>
    <dbReference type="NCBI Taxonomy" id="4555"/>
    <lineage>
        <taxon>Eukaryota</taxon>
        <taxon>Viridiplantae</taxon>
        <taxon>Streptophyta</taxon>
        <taxon>Embryophyta</taxon>
        <taxon>Tracheophyta</taxon>
        <taxon>Spermatophyta</taxon>
        <taxon>Magnoliopsida</taxon>
        <taxon>Liliopsida</taxon>
        <taxon>Poales</taxon>
        <taxon>Poaceae</taxon>
        <taxon>PACMAD clade</taxon>
        <taxon>Panicoideae</taxon>
        <taxon>Panicodae</taxon>
        <taxon>Paniceae</taxon>
        <taxon>Cenchrinae</taxon>
        <taxon>Setaria</taxon>
    </lineage>
</organism>
<name>K3YBT6_SETIT</name>
<dbReference type="OMA" id="EVPCLTI"/>
<dbReference type="PANTHER" id="PTHR31170:SF18">
    <property type="entry name" value="(WILD MALAYSIAN BANANA) HYPOTHETICAL PROTEIN"/>
    <property type="match status" value="1"/>
</dbReference>